<keyword evidence="2" id="KW-0472">Membrane</keyword>
<feature type="compositionally biased region" description="Low complexity" evidence="1">
    <location>
        <begin position="41"/>
        <end position="54"/>
    </location>
</feature>
<sequence length="282" mass="30408">MHGKAGLFSFIRQVLPGATHHQPSDKSLKADLSFCPMGERAAAPESASRPSNASVSRPDPNGLRFNRNALKLGRHEHLLSWVALYRGQAMHRPFHVSPWQLTIPCGLFKILLAAVALALPLTHVHVLPRLVGWMLLAGGLSELLLSWTGRHSWTGRLAFASGALTIALAALFISAPWSGLHPLAPFVMIWFLLRGILSLDTGFQSRFGPTANWTWLLVRGFVDLGLGLALMAGAPLAMFAILIFGEVREFVTVFSAALAASFAVAGVGLVAIGLSQRRQTLA</sequence>
<dbReference type="GO" id="GO:0005886">
    <property type="term" value="C:plasma membrane"/>
    <property type="evidence" value="ECO:0007669"/>
    <property type="project" value="TreeGrafter"/>
</dbReference>
<proteinExistence type="predicted"/>
<reference evidence="3 4" key="1">
    <citation type="journal article" date="2013" name="Genome Announc.">
        <title>Draft Genome Sequence of a Hexachlorocyclohexane-Degrading Bacterium, Sphingobium baderi Strain LL03T.</title>
        <authorList>
            <person name="Kaur J."/>
            <person name="Verma H."/>
            <person name="Tripathi C."/>
            <person name="Khurana J.P."/>
            <person name="Lal R."/>
        </authorList>
    </citation>
    <scope>NUCLEOTIDE SEQUENCE [LARGE SCALE GENOMIC DNA]</scope>
    <source>
        <strain evidence="3 4">LL03</strain>
    </source>
</reference>
<evidence type="ECO:0000256" key="1">
    <source>
        <dbReference type="SAM" id="MobiDB-lite"/>
    </source>
</evidence>
<organism evidence="3 4">
    <name type="scientific">Sphingobium baderi LL03</name>
    <dbReference type="NCBI Taxonomy" id="1114964"/>
    <lineage>
        <taxon>Bacteria</taxon>
        <taxon>Pseudomonadati</taxon>
        <taxon>Pseudomonadota</taxon>
        <taxon>Alphaproteobacteria</taxon>
        <taxon>Sphingomonadales</taxon>
        <taxon>Sphingomonadaceae</taxon>
        <taxon>Sphingobium</taxon>
    </lineage>
</organism>
<dbReference type="PATRIC" id="fig|1114964.3.peg.1755"/>
<gene>
    <name evidence="3" type="ORF">L485_08990</name>
</gene>
<dbReference type="InterPro" id="IPR052712">
    <property type="entry name" value="Acid_resist_chaperone_HdeD"/>
</dbReference>
<dbReference type="PANTHER" id="PTHR34989:SF1">
    <property type="entry name" value="PROTEIN HDED"/>
    <property type="match status" value="1"/>
</dbReference>
<feature type="transmembrane region" description="Helical" evidence="2">
    <location>
        <begin position="224"/>
        <end position="244"/>
    </location>
</feature>
<dbReference type="Pfam" id="PF03729">
    <property type="entry name" value="DUF308"/>
    <property type="match status" value="1"/>
</dbReference>
<feature type="transmembrane region" description="Helical" evidence="2">
    <location>
        <begin position="126"/>
        <end position="145"/>
    </location>
</feature>
<dbReference type="AlphaFoldDB" id="T0GQ70"/>
<evidence type="ECO:0000313" key="3">
    <source>
        <dbReference type="EMBL" id="EQB02138.1"/>
    </source>
</evidence>
<feature type="transmembrane region" description="Helical" evidence="2">
    <location>
        <begin position="101"/>
        <end position="120"/>
    </location>
</feature>
<accession>T0GQ70</accession>
<feature type="transmembrane region" description="Helical" evidence="2">
    <location>
        <begin position="250"/>
        <end position="274"/>
    </location>
</feature>
<feature type="region of interest" description="Disordered" evidence="1">
    <location>
        <begin position="41"/>
        <end position="62"/>
    </location>
</feature>
<keyword evidence="4" id="KW-1185">Reference proteome</keyword>
<feature type="transmembrane region" description="Helical" evidence="2">
    <location>
        <begin position="157"/>
        <end position="177"/>
    </location>
</feature>
<dbReference type="Proteomes" id="UP000015524">
    <property type="component" value="Unassembled WGS sequence"/>
</dbReference>
<dbReference type="InterPro" id="IPR005325">
    <property type="entry name" value="DUF308_memb"/>
</dbReference>
<name>T0GQ70_9SPHN</name>
<comment type="caution">
    <text evidence="3">The sequence shown here is derived from an EMBL/GenBank/DDBJ whole genome shotgun (WGS) entry which is preliminary data.</text>
</comment>
<keyword evidence="2" id="KW-1133">Transmembrane helix</keyword>
<evidence type="ECO:0000256" key="2">
    <source>
        <dbReference type="SAM" id="Phobius"/>
    </source>
</evidence>
<evidence type="ECO:0000313" key="4">
    <source>
        <dbReference type="Proteomes" id="UP000015524"/>
    </source>
</evidence>
<dbReference type="EMBL" id="ATIB01000050">
    <property type="protein sequence ID" value="EQB02138.1"/>
    <property type="molecule type" value="Genomic_DNA"/>
</dbReference>
<dbReference type="PANTHER" id="PTHR34989">
    <property type="entry name" value="PROTEIN HDED"/>
    <property type="match status" value="1"/>
</dbReference>
<keyword evidence="2" id="KW-0812">Transmembrane</keyword>
<protein>
    <submittedName>
        <fullName evidence="3">Uncharacterized protein</fullName>
    </submittedName>
</protein>